<name>A0A1B6EFE6_9HEMI</name>
<protein>
    <submittedName>
        <fullName evidence="1">Uncharacterized protein</fullName>
    </submittedName>
</protein>
<sequence length="109" mass="12458">CTSLGKQVASSGLNNQQHEIKKYISVKEDEGVRSEIPEKEMKRVSFVRKDRKTRNEIGNNYYTMPISSSGKLFPLSASYDKDRRIEGDSLNKEVGYTESEIPRMTNHTV</sequence>
<organism evidence="1">
    <name type="scientific">Clastoptera arizonana</name>
    <name type="common">Arizona spittle bug</name>
    <dbReference type="NCBI Taxonomy" id="38151"/>
    <lineage>
        <taxon>Eukaryota</taxon>
        <taxon>Metazoa</taxon>
        <taxon>Ecdysozoa</taxon>
        <taxon>Arthropoda</taxon>
        <taxon>Hexapoda</taxon>
        <taxon>Insecta</taxon>
        <taxon>Pterygota</taxon>
        <taxon>Neoptera</taxon>
        <taxon>Paraneoptera</taxon>
        <taxon>Hemiptera</taxon>
        <taxon>Auchenorrhyncha</taxon>
        <taxon>Cercopoidea</taxon>
        <taxon>Clastopteridae</taxon>
        <taxon>Clastoptera</taxon>
    </lineage>
</organism>
<dbReference type="AlphaFoldDB" id="A0A1B6EFE6"/>
<dbReference type="EMBL" id="GEDC01000641">
    <property type="protein sequence ID" value="JAS36657.1"/>
    <property type="molecule type" value="Transcribed_RNA"/>
</dbReference>
<evidence type="ECO:0000313" key="1">
    <source>
        <dbReference type="EMBL" id="JAS36657.1"/>
    </source>
</evidence>
<feature type="non-terminal residue" evidence="1">
    <location>
        <position position="1"/>
    </location>
</feature>
<reference evidence="1" key="1">
    <citation type="submission" date="2015-12" db="EMBL/GenBank/DDBJ databases">
        <title>De novo transcriptome assembly of four potential Pierce s Disease insect vectors from Arizona vineyards.</title>
        <authorList>
            <person name="Tassone E.E."/>
        </authorList>
    </citation>
    <scope>NUCLEOTIDE SEQUENCE</scope>
</reference>
<accession>A0A1B6EFE6</accession>
<feature type="non-terminal residue" evidence="1">
    <location>
        <position position="109"/>
    </location>
</feature>
<gene>
    <name evidence="1" type="ORF">g.4155</name>
</gene>
<proteinExistence type="predicted"/>